<accession>A0A0P9LG09</accession>
<evidence type="ECO:0000259" key="6">
    <source>
        <dbReference type="PROSITE" id="PS50887"/>
    </source>
</evidence>
<comment type="subcellular location">
    <subcellularLocation>
        <location evidence="2">Cell inner membrane</location>
    </subcellularLocation>
</comment>
<feature type="transmembrane region" description="Helical" evidence="5">
    <location>
        <begin position="65"/>
        <end position="83"/>
    </location>
</feature>
<dbReference type="AlphaFoldDB" id="A0A0P9LG09"/>
<evidence type="ECO:0000313" key="8">
    <source>
        <dbReference type="Proteomes" id="UP000050564"/>
    </source>
</evidence>
<feature type="transmembrane region" description="Helical" evidence="5">
    <location>
        <begin position="95"/>
        <end position="117"/>
    </location>
</feature>
<sequence length="422" mass="46795">MIFNVLTDSMSMPRCNMLAPATDRPNSEDSQTLAEVEQTIASGVAGLRFGKELERRYEADTHQQRVQFVTTVGIGGALIYNLYLISDWLMLRDVFFYAALSRLCVITPMFIVMLLLARHITSRRVLETTAATGTVVASLMPLIVMIHSNSPYQLHYQLGMLLLMVYCTMIQQLPMRHATVAMLCMLTIQLVTTYIAGFADFLTWQANAVLFVSTAALLLMASYFLERGSRLSYLFALRGRLLQAQLVEMARTDALTQLFNRRYQDEVITSFWQRAREAPTNVAIILLDIDHFKSYNDSYGHPQGDTCLKLLSDVIRQQASECGTMAFRFGGEEILILMNADARQARKMAEALQASVAALKLPHPVLGEGALVAISLGVACAIAPKTSPESLISAADNALYAAKRAGRNCACFARNDAFECLV</sequence>
<dbReference type="InterPro" id="IPR000160">
    <property type="entry name" value="GGDEF_dom"/>
</dbReference>
<keyword evidence="5" id="KW-0472">Membrane</keyword>
<keyword evidence="5" id="KW-0812">Transmembrane</keyword>
<dbReference type="GO" id="GO:0052621">
    <property type="term" value="F:diguanylate cyclase activity"/>
    <property type="evidence" value="ECO:0007669"/>
    <property type="project" value="UniProtKB-EC"/>
</dbReference>
<feature type="transmembrane region" description="Helical" evidence="5">
    <location>
        <begin position="129"/>
        <end position="148"/>
    </location>
</feature>
<gene>
    <name evidence="7" type="ORF">ALO81_05250</name>
</gene>
<dbReference type="CDD" id="cd01949">
    <property type="entry name" value="GGDEF"/>
    <property type="match status" value="1"/>
</dbReference>
<dbReference type="Pfam" id="PF00990">
    <property type="entry name" value="GGDEF"/>
    <property type="match status" value="1"/>
</dbReference>
<dbReference type="Proteomes" id="UP000050564">
    <property type="component" value="Unassembled WGS sequence"/>
</dbReference>
<reference evidence="7 8" key="1">
    <citation type="submission" date="2015-09" db="EMBL/GenBank/DDBJ databases">
        <title>Genome announcement of multiple Pseudomonas syringae strains.</title>
        <authorList>
            <person name="Thakur S."/>
            <person name="Wang P.W."/>
            <person name="Gong Y."/>
            <person name="Weir B.S."/>
            <person name="Guttman D.S."/>
        </authorList>
    </citation>
    <scope>NUCLEOTIDE SEQUENCE [LARGE SCALE GENOMIC DNA]</scope>
    <source>
        <strain evidence="7 8">ICMP2823</strain>
    </source>
</reference>
<dbReference type="GO" id="GO:0043709">
    <property type="term" value="P:cell adhesion involved in single-species biofilm formation"/>
    <property type="evidence" value="ECO:0007669"/>
    <property type="project" value="TreeGrafter"/>
</dbReference>
<dbReference type="PATRIC" id="fig|86840.3.peg.5738"/>
<comment type="caution">
    <text evidence="7">The sequence shown here is derived from an EMBL/GenBank/DDBJ whole genome shotgun (WGS) entry which is preliminary data.</text>
</comment>
<dbReference type="FunFam" id="3.30.70.270:FF:000001">
    <property type="entry name" value="Diguanylate cyclase domain protein"/>
    <property type="match status" value="1"/>
</dbReference>
<dbReference type="GO" id="GO:1902201">
    <property type="term" value="P:negative regulation of bacterial-type flagellum-dependent cell motility"/>
    <property type="evidence" value="ECO:0007669"/>
    <property type="project" value="TreeGrafter"/>
</dbReference>
<evidence type="ECO:0000256" key="2">
    <source>
        <dbReference type="ARBA" id="ARBA00004533"/>
    </source>
</evidence>
<evidence type="ECO:0000256" key="1">
    <source>
        <dbReference type="ARBA" id="ARBA00001946"/>
    </source>
</evidence>
<evidence type="ECO:0000256" key="5">
    <source>
        <dbReference type="SAM" id="Phobius"/>
    </source>
</evidence>
<dbReference type="EC" id="2.7.7.65" evidence="3"/>
<dbReference type="PROSITE" id="PS50887">
    <property type="entry name" value="GGDEF"/>
    <property type="match status" value="1"/>
</dbReference>
<dbReference type="NCBIfam" id="TIGR00254">
    <property type="entry name" value="GGDEF"/>
    <property type="match status" value="1"/>
</dbReference>
<dbReference type="InterPro" id="IPR050469">
    <property type="entry name" value="Diguanylate_Cyclase"/>
</dbReference>
<dbReference type="Gene3D" id="3.30.70.270">
    <property type="match status" value="1"/>
</dbReference>
<comment type="catalytic activity">
    <reaction evidence="4">
        <text>2 GTP = 3',3'-c-di-GMP + 2 diphosphate</text>
        <dbReference type="Rhea" id="RHEA:24898"/>
        <dbReference type="ChEBI" id="CHEBI:33019"/>
        <dbReference type="ChEBI" id="CHEBI:37565"/>
        <dbReference type="ChEBI" id="CHEBI:58805"/>
        <dbReference type="EC" id="2.7.7.65"/>
    </reaction>
</comment>
<evidence type="ECO:0000313" key="7">
    <source>
        <dbReference type="EMBL" id="KPW68451.1"/>
    </source>
</evidence>
<feature type="domain" description="GGDEF" evidence="6">
    <location>
        <begin position="280"/>
        <end position="415"/>
    </location>
</feature>
<protein>
    <recommendedName>
        <fullName evidence="3">diguanylate cyclase</fullName>
        <ecNumber evidence="3">2.7.7.65</ecNumber>
    </recommendedName>
</protein>
<dbReference type="PANTHER" id="PTHR45138">
    <property type="entry name" value="REGULATORY COMPONENTS OF SENSORY TRANSDUCTION SYSTEM"/>
    <property type="match status" value="1"/>
</dbReference>
<dbReference type="GO" id="GO:0005886">
    <property type="term" value="C:plasma membrane"/>
    <property type="evidence" value="ECO:0007669"/>
    <property type="project" value="UniProtKB-SubCell"/>
</dbReference>
<dbReference type="SMART" id="SM00267">
    <property type="entry name" value="GGDEF"/>
    <property type="match status" value="1"/>
</dbReference>
<dbReference type="SUPFAM" id="SSF55073">
    <property type="entry name" value="Nucleotide cyclase"/>
    <property type="match status" value="1"/>
</dbReference>
<comment type="cofactor">
    <cofactor evidence="1">
        <name>Mg(2+)</name>
        <dbReference type="ChEBI" id="CHEBI:18420"/>
    </cofactor>
</comment>
<feature type="transmembrane region" description="Helical" evidence="5">
    <location>
        <begin position="204"/>
        <end position="225"/>
    </location>
</feature>
<organism evidence="7 8">
    <name type="scientific">Pseudomonas cannabina</name>
    <dbReference type="NCBI Taxonomy" id="86840"/>
    <lineage>
        <taxon>Bacteria</taxon>
        <taxon>Pseudomonadati</taxon>
        <taxon>Pseudomonadota</taxon>
        <taxon>Gammaproteobacteria</taxon>
        <taxon>Pseudomonadales</taxon>
        <taxon>Pseudomonadaceae</taxon>
        <taxon>Pseudomonas</taxon>
    </lineage>
</organism>
<proteinExistence type="predicted"/>
<feature type="transmembrane region" description="Helical" evidence="5">
    <location>
        <begin position="180"/>
        <end position="198"/>
    </location>
</feature>
<dbReference type="EMBL" id="LJPX01000483">
    <property type="protein sequence ID" value="KPW68451.1"/>
    <property type="molecule type" value="Genomic_DNA"/>
</dbReference>
<dbReference type="PANTHER" id="PTHR45138:SF9">
    <property type="entry name" value="DIGUANYLATE CYCLASE DGCM-RELATED"/>
    <property type="match status" value="1"/>
</dbReference>
<feature type="transmembrane region" description="Helical" evidence="5">
    <location>
        <begin position="154"/>
        <end position="173"/>
    </location>
</feature>
<keyword evidence="5" id="KW-1133">Transmembrane helix</keyword>
<evidence type="ECO:0000256" key="4">
    <source>
        <dbReference type="ARBA" id="ARBA00034247"/>
    </source>
</evidence>
<dbReference type="InterPro" id="IPR029787">
    <property type="entry name" value="Nucleotide_cyclase"/>
</dbReference>
<evidence type="ECO:0000256" key="3">
    <source>
        <dbReference type="ARBA" id="ARBA00012528"/>
    </source>
</evidence>
<dbReference type="InterPro" id="IPR043128">
    <property type="entry name" value="Rev_trsase/Diguanyl_cyclase"/>
</dbReference>
<name>A0A0P9LG09_PSECA</name>